<comment type="caution">
    <text evidence="1">The sequence shown here is derived from an EMBL/GenBank/DDBJ whole genome shotgun (WGS) entry which is preliminary data.</text>
</comment>
<proteinExistence type="predicted"/>
<organism evidence="1 2">
    <name type="scientific">Amycolatopsis bartoniae</name>
    <dbReference type="NCBI Taxonomy" id="941986"/>
    <lineage>
        <taxon>Bacteria</taxon>
        <taxon>Bacillati</taxon>
        <taxon>Actinomycetota</taxon>
        <taxon>Actinomycetes</taxon>
        <taxon>Pseudonocardiales</taxon>
        <taxon>Pseudonocardiaceae</taxon>
        <taxon>Amycolatopsis</taxon>
    </lineage>
</organism>
<keyword evidence="2" id="KW-1185">Reference proteome</keyword>
<name>A0A8H9IU74_9PSEU</name>
<protein>
    <submittedName>
        <fullName evidence="1">Uncharacterized protein</fullName>
    </submittedName>
</protein>
<sequence>MLTPTMPISTSPDHVWVFVSAPGGAVDVVRLAHAPGSPRFVGLPIEAFDPSALLPTYNPTGELVNGFRWATTADIDTYAYLFTA</sequence>
<dbReference type="AlphaFoldDB" id="A0A8H9IU74"/>
<dbReference type="EMBL" id="BNAV01000005">
    <property type="protein sequence ID" value="GHF61066.1"/>
    <property type="molecule type" value="Genomic_DNA"/>
</dbReference>
<dbReference type="Proteomes" id="UP000658656">
    <property type="component" value="Unassembled WGS sequence"/>
</dbReference>
<gene>
    <name evidence="1" type="ORF">GCM10017566_38070</name>
</gene>
<reference evidence="1" key="1">
    <citation type="journal article" date="2014" name="Int. J. Syst. Evol. Microbiol.">
        <title>Complete genome sequence of Corynebacterium casei LMG S-19264T (=DSM 44701T), isolated from a smear-ripened cheese.</title>
        <authorList>
            <consortium name="US DOE Joint Genome Institute (JGI-PGF)"/>
            <person name="Walter F."/>
            <person name="Albersmeier A."/>
            <person name="Kalinowski J."/>
            <person name="Ruckert C."/>
        </authorList>
    </citation>
    <scope>NUCLEOTIDE SEQUENCE</scope>
    <source>
        <strain evidence="1">CGMCC 4.7679</strain>
    </source>
</reference>
<accession>A0A8H9IU74</accession>
<reference evidence="1" key="2">
    <citation type="submission" date="2020-09" db="EMBL/GenBank/DDBJ databases">
        <authorList>
            <person name="Sun Q."/>
            <person name="Zhou Y."/>
        </authorList>
    </citation>
    <scope>NUCLEOTIDE SEQUENCE</scope>
    <source>
        <strain evidence="1">CGMCC 4.7679</strain>
    </source>
</reference>
<evidence type="ECO:0000313" key="1">
    <source>
        <dbReference type="EMBL" id="GHF61066.1"/>
    </source>
</evidence>
<evidence type="ECO:0000313" key="2">
    <source>
        <dbReference type="Proteomes" id="UP000658656"/>
    </source>
</evidence>